<keyword evidence="11 12" id="KW-0998">Cell outer membrane</keyword>
<accession>E4T4G0</accession>
<dbReference type="PANTHER" id="PTHR32552:SF68">
    <property type="entry name" value="FERRICHROME OUTER MEMBRANE TRANSPORTER_PHAGE RECEPTOR"/>
    <property type="match status" value="1"/>
</dbReference>
<sequence length="787" mass="87971">MKEQKTKHAKNSNNGKIVWLCLILTIIFFPKNAFSQKKNMSDSIYSIDEVLVTSKQQRREVMKIDVPLKYVPVSISSISRKTFEQRGIDNVNDALKNVTGVKPVVTYGGFQTFYMRGFGSPVLMVDGQRDERMNYSSSAPVPDLTSVESLELLKGPASVMYGHSAVGGILNIVRKAPTEAFHANASISYGSWNSKRATFGSGGSLSEKLSYRLDIGTSDRDGWRDNHDKRFSSYLALAYKLSSKDKLELRSGYVNDLYGTEAGIPTVLYDVKNIAGSVVSPKSTIPSTISREQRFNDPSDFLKNKNYNGLLKYNHIFSDNLSMSNIFSVNKDDINYFSTETLTYLTSTKPIYSTYYEQGGVKTYICLDSIQRSSPLRFSHMTTTYQNQLETNWTPVIAGLKHTILGGWSVMYLDRTTYTGYNTGDVVGPGYLATVTSVNPVLNQGAIITRFSKANPRRDMTNGFYFQDLIELSNKLKVLLAGRLDLFKFQAAGSANTIDGQRDYLRNNLNWSSSQNTSFTYKVGAVYLPTENFSLYSSLGTFFKPYRDIYNSTYIYVNKEGTVFTPVNGEEIFKPESGYQAEGGFGYDYKKYIRVTASAFYIHKENIRENVATVKVDENGTQVTKRVYAQIGVVNSKGFDIEAQINPIQSLTLGGGYTFTDAEYGDFKSNPYVQGDTRKGNLQVYSPKHLLFASANYLFMDGPLKNFSVGGACNSSSKSYTNATNTIFLPSYFVADAHVSYSFKTGLRLGIVLKNIADKTYYEWALNNSQFIPSEGRSCLATLSYSL</sequence>
<keyword evidence="3 12" id="KW-1134">Transmembrane beta strand</keyword>
<evidence type="ECO:0000256" key="11">
    <source>
        <dbReference type="ARBA" id="ARBA00023237"/>
    </source>
</evidence>
<keyword evidence="7" id="KW-0408">Iron</keyword>
<keyword evidence="6" id="KW-0732">Signal</keyword>
<evidence type="ECO:0000256" key="12">
    <source>
        <dbReference type="PROSITE-ProRule" id="PRU01360"/>
    </source>
</evidence>
<evidence type="ECO:0000256" key="1">
    <source>
        <dbReference type="ARBA" id="ARBA00004571"/>
    </source>
</evidence>
<dbReference type="Proteomes" id="UP000008718">
    <property type="component" value="Chromosome"/>
</dbReference>
<keyword evidence="8" id="KW-0406">Ion transport</keyword>
<dbReference type="STRING" id="694427.Palpr_1458"/>
<proteinExistence type="inferred from homology"/>
<evidence type="ECO:0000313" key="16">
    <source>
        <dbReference type="EMBL" id="ADQ79604.1"/>
    </source>
</evidence>
<evidence type="ECO:0000256" key="8">
    <source>
        <dbReference type="ARBA" id="ARBA00023065"/>
    </source>
</evidence>
<dbReference type="eggNOG" id="COG4774">
    <property type="taxonomic scope" value="Bacteria"/>
</dbReference>
<organism evidence="16 17">
    <name type="scientific">Paludibacter propionicigenes (strain DSM 17365 / JCM 13257 / WB4)</name>
    <dbReference type="NCBI Taxonomy" id="694427"/>
    <lineage>
        <taxon>Bacteria</taxon>
        <taxon>Pseudomonadati</taxon>
        <taxon>Bacteroidota</taxon>
        <taxon>Bacteroidia</taxon>
        <taxon>Bacteroidales</taxon>
        <taxon>Paludibacteraceae</taxon>
        <taxon>Paludibacter</taxon>
    </lineage>
</organism>
<comment type="subcellular location">
    <subcellularLocation>
        <location evidence="1 12">Cell outer membrane</location>
        <topology evidence="1 12">Multi-pass membrane protein</topology>
    </subcellularLocation>
</comment>
<dbReference type="InterPro" id="IPR037066">
    <property type="entry name" value="Plug_dom_sf"/>
</dbReference>
<dbReference type="EMBL" id="CP002345">
    <property type="protein sequence ID" value="ADQ79604.1"/>
    <property type="molecule type" value="Genomic_DNA"/>
</dbReference>
<feature type="domain" description="TonB-dependent receptor-like beta-barrel" evidence="14">
    <location>
        <begin position="244"/>
        <end position="756"/>
    </location>
</feature>
<protein>
    <submittedName>
        <fullName evidence="16">TonB-dependent receptor</fullName>
    </submittedName>
</protein>
<dbReference type="Pfam" id="PF00593">
    <property type="entry name" value="TonB_dep_Rec_b-barrel"/>
    <property type="match status" value="1"/>
</dbReference>
<keyword evidence="9 13" id="KW-0798">TonB box</keyword>
<evidence type="ECO:0000256" key="5">
    <source>
        <dbReference type="ARBA" id="ARBA00022692"/>
    </source>
</evidence>
<dbReference type="CDD" id="cd01347">
    <property type="entry name" value="ligand_gated_channel"/>
    <property type="match status" value="1"/>
</dbReference>
<reference key="1">
    <citation type="submission" date="2010-11" db="EMBL/GenBank/DDBJ databases">
        <title>The complete genome of Paludibacter propionicigenes DSM 17365.</title>
        <authorList>
            <consortium name="US DOE Joint Genome Institute (JGI-PGF)"/>
            <person name="Lucas S."/>
            <person name="Copeland A."/>
            <person name="Lapidus A."/>
            <person name="Bruce D."/>
            <person name="Goodwin L."/>
            <person name="Pitluck S."/>
            <person name="Kyrpides N."/>
            <person name="Mavromatis K."/>
            <person name="Ivanova N."/>
            <person name="Munk A.C."/>
            <person name="Brettin T."/>
            <person name="Detter J.C."/>
            <person name="Han C."/>
            <person name="Tapia R."/>
            <person name="Land M."/>
            <person name="Hauser L."/>
            <person name="Markowitz V."/>
            <person name="Cheng J.-F."/>
            <person name="Hugenholtz P."/>
            <person name="Woyke T."/>
            <person name="Wu D."/>
            <person name="Gronow S."/>
            <person name="Wellnitz S."/>
            <person name="Brambilla E."/>
            <person name="Klenk H.-P."/>
            <person name="Eisen J.A."/>
        </authorList>
    </citation>
    <scope>NUCLEOTIDE SEQUENCE</scope>
    <source>
        <strain>WB4</strain>
    </source>
</reference>
<evidence type="ECO:0000313" key="17">
    <source>
        <dbReference type="Proteomes" id="UP000008718"/>
    </source>
</evidence>
<dbReference type="InterPro" id="IPR000531">
    <property type="entry name" value="Beta-barrel_TonB"/>
</dbReference>
<dbReference type="Gene3D" id="2.170.130.10">
    <property type="entry name" value="TonB-dependent receptor, plug domain"/>
    <property type="match status" value="1"/>
</dbReference>
<dbReference type="GO" id="GO:0015344">
    <property type="term" value="F:siderophore uptake transmembrane transporter activity"/>
    <property type="evidence" value="ECO:0007669"/>
    <property type="project" value="TreeGrafter"/>
</dbReference>
<evidence type="ECO:0000259" key="15">
    <source>
        <dbReference type="Pfam" id="PF07715"/>
    </source>
</evidence>
<keyword evidence="2 12" id="KW-0813">Transport</keyword>
<dbReference type="OrthoDB" id="9775095at2"/>
<evidence type="ECO:0000256" key="6">
    <source>
        <dbReference type="ARBA" id="ARBA00022729"/>
    </source>
</evidence>
<dbReference type="HOGENOM" id="CLU_008287_9_4_10"/>
<evidence type="ECO:0000256" key="3">
    <source>
        <dbReference type="ARBA" id="ARBA00022452"/>
    </source>
</evidence>
<evidence type="ECO:0000256" key="2">
    <source>
        <dbReference type="ARBA" id="ARBA00022448"/>
    </source>
</evidence>
<dbReference type="InterPro" id="IPR039426">
    <property type="entry name" value="TonB-dep_rcpt-like"/>
</dbReference>
<dbReference type="GO" id="GO:0009279">
    <property type="term" value="C:cell outer membrane"/>
    <property type="evidence" value="ECO:0007669"/>
    <property type="project" value="UniProtKB-SubCell"/>
</dbReference>
<evidence type="ECO:0000256" key="13">
    <source>
        <dbReference type="RuleBase" id="RU003357"/>
    </source>
</evidence>
<dbReference type="Gene3D" id="2.40.170.20">
    <property type="entry name" value="TonB-dependent receptor, beta-barrel domain"/>
    <property type="match status" value="1"/>
</dbReference>
<gene>
    <name evidence="16" type="ordered locus">Palpr_1458</name>
</gene>
<dbReference type="AlphaFoldDB" id="E4T4G0"/>
<dbReference type="PANTHER" id="PTHR32552">
    <property type="entry name" value="FERRICHROME IRON RECEPTOR-RELATED"/>
    <property type="match status" value="1"/>
</dbReference>
<evidence type="ECO:0000259" key="14">
    <source>
        <dbReference type="Pfam" id="PF00593"/>
    </source>
</evidence>
<dbReference type="KEGG" id="ppn:Palpr_1458"/>
<name>E4T4G0_PALPW</name>
<dbReference type="SUPFAM" id="SSF56935">
    <property type="entry name" value="Porins"/>
    <property type="match status" value="1"/>
</dbReference>
<keyword evidence="5 12" id="KW-0812">Transmembrane</keyword>
<dbReference type="Pfam" id="PF07715">
    <property type="entry name" value="Plug"/>
    <property type="match status" value="1"/>
</dbReference>
<feature type="domain" description="TonB-dependent receptor plug" evidence="15">
    <location>
        <begin position="69"/>
        <end position="169"/>
    </location>
</feature>
<dbReference type="PROSITE" id="PS52016">
    <property type="entry name" value="TONB_DEPENDENT_REC_3"/>
    <property type="match status" value="1"/>
</dbReference>
<keyword evidence="4" id="KW-0410">Iron transport</keyword>
<dbReference type="InterPro" id="IPR036942">
    <property type="entry name" value="Beta-barrel_TonB_sf"/>
</dbReference>
<reference evidence="16 17" key="2">
    <citation type="journal article" date="2011" name="Stand. Genomic Sci.">
        <title>Complete genome sequence of Paludibacter propionicigenes type strain (WB4).</title>
        <authorList>
            <person name="Gronow S."/>
            <person name="Munk C."/>
            <person name="Lapidus A."/>
            <person name="Nolan M."/>
            <person name="Lucas S."/>
            <person name="Hammon N."/>
            <person name="Deshpande S."/>
            <person name="Cheng J.F."/>
            <person name="Tapia R."/>
            <person name="Han C."/>
            <person name="Goodwin L."/>
            <person name="Pitluck S."/>
            <person name="Liolios K."/>
            <person name="Ivanova N."/>
            <person name="Mavromatis K."/>
            <person name="Mikhailova N."/>
            <person name="Pati A."/>
            <person name="Chen A."/>
            <person name="Palaniappan K."/>
            <person name="Land M."/>
            <person name="Hauser L."/>
            <person name="Chang Y.J."/>
            <person name="Jeffries C.D."/>
            <person name="Brambilla E."/>
            <person name="Rohde M."/>
            <person name="Goker M."/>
            <person name="Detter J.C."/>
            <person name="Woyke T."/>
            <person name="Bristow J."/>
            <person name="Eisen J.A."/>
            <person name="Markowitz V."/>
            <person name="Hugenholtz P."/>
            <person name="Kyrpides N.C."/>
            <person name="Klenk H.P."/>
        </authorList>
    </citation>
    <scope>NUCLEOTIDE SEQUENCE [LARGE SCALE GENOMIC DNA]</scope>
    <source>
        <strain evidence="17">DSM 17365 / JCM 13257 / WB4</strain>
    </source>
</reference>
<evidence type="ECO:0000256" key="10">
    <source>
        <dbReference type="ARBA" id="ARBA00023136"/>
    </source>
</evidence>
<dbReference type="InterPro" id="IPR012910">
    <property type="entry name" value="Plug_dom"/>
</dbReference>
<keyword evidence="17" id="KW-1185">Reference proteome</keyword>
<keyword evidence="16" id="KW-0675">Receptor</keyword>
<comment type="similarity">
    <text evidence="12 13">Belongs to the TonB-dependent receptor family.</text>
</comment>
<evidence type="ECO:0000256" key="7">
    <source>
        <dbReference type="ARBA" id="ARBA00023004"/>
    </source>
</evidence>
<evidence type="ECO:0000256" key="9">
    <source>
        <dbReference type="ARBA" id="ARBA00023077"/>
    </source>
</evidence>
<keyword evidence="10 12" id="KW-0472">Membrane</keyword>
<evidence type="ECO:0000256" key="4">
    <source>
        <dbReference type="ARBA" id="ARBA00022496"/>
    </source>
</evidence>